<dbReference type="OrthoDB" id="613638at2"/>
<accession>A0A211ZSN6</accession>
<gene>
    <name evidence="6" type="ORF">BWR60_05060</name>
</gene>
<protein>
    <recommendedName>
        <fullName evidence="5">AB hydrolase-1 domain-containing protein</fullName>
    </recommendedName>
</protein>
<dbReference type="InterPro" id="IPR000073">
    <property type="entry name" value="AB_hydrolase_1"/>
</dbReference>
<evidence type="ECO:0000313" key="6">
    <source>
        <dbReference type="EMBL" id="OWJ68273.1"/>
    </source>
</evidence>
<feature type="region of interest" description="Disordered" evidence="3">
    <location>
        <begin position="1"/>
        <end position="41"/>
    </location>
</feature>
<evidence type="ECO:0000256" key="4">
    <source>
        <dbReference type="SAM" id="Phobius"/>
    </source>
</evidence>
<dbReference type="AlphaFoldDB" id="A0A211ZSN6"/>
<keyword evidence="4" id="KW-0472">Membrane</keyword>
<comment type="caution">
    <text evidence="6">The sequence shown here is derived from an EMBL/GenBank/DDBJ whole genome shotgun (WGS) entry which is preliminary data.</text>
</comment>
<dbReference type="Pfam" id="PF00561">
    <property type="entry name" value="Abhydrolase_1"/>
    <property type="match status" value="1"/>
</dbReference>
<evidence type="ECO:0000256" key="2">
    <source>
        <dbReference type="ARBA" id="ARBA00022801"/>
    </source>
</evidence>
<organism evidence="6 7">
    <name type="scientific">Inquilinus limosus</name>
    <dbReference type="NCBI Taxonomy" id="171674"/>
    <lineage>
        <taxon>Bacteria</taxon>
        <taxon>Pseudomonadati</taxon>
        <taxon>Pseudomonadota</taxon>
        <taxon>Alphaproteobacteria</taxon>
        <taxon>Rhodospirillales</taxon>
        <taxon>Rhodospirillaceae</taxon>
        <taxon>Inquilinus</taxon>
    </lineage>
</organism>
<sequence>MRPAPRRASRENRIPPRRLTRVAGRRSAPHHGGQDSHESTVPVRLNSASTLWPFLAFGALLLFAFPASAAPGFESARCAFAVPRGERATCGFVAVPAHREGARGRNLRLYVAVLHSQAPSPLPDPVIFLNGGPGDTAFGDDSDTWWQISRPIRQARDFIVFDQRGVGQSRPSLDCPELDRISERNWKPGLTRAEVLALERPAAVACHDRLTRGGNDLSAFTTAEAAADVDDIAAALNYESYNLVGVSYGTRVALAVMRDFPDRVRSAVLDSVYPPGIFDLDTQPALIARVFRRLFGECQSSPDCDAAYPLLEARFDGMLAQLRAQPEMVRQGRRNIRVDDGIVLDALYATFYDHTTLADLPELIDKVARGDLAALAPWIGPVFSGGPNRSDGLALSVACSESWPFATRDALAASVAASEPYGGNAAYALEWQVCDSWHVPPISAVDAVAVSSTTPTLLLAGSFDPITPPEYAYIAARTLTNGRVIEFRAGSHSILTTESCAPDLVAHFIDMPAAPLDTLCADRTLAPRFTAAAGGLSDQPSAAAADTEARSP</sequence>
<evidence type="ECO:0000256" key="3">
    <source>
        <dbReference type="SAM" id="MobiDB-lite"/>
    </source>
</evidence>
<keyword evidence="4" id="KW-0812">Transmembrane</keyword>
<dbReference type="GO" id="GO:0016787">
    <property type="term" value="F:hydrolase activity"/>
    <property type="evidence" value="ECO:0007669"/>
    <property type="project" value="UniProtKB-KW"/>
</dbReference>
<proteinExistence type="inferred from homology"/>
<keyword evidence="7" id="KW-1185">Reference proteome</keyword>
<keyword evidence="4" id="KW-1133">Transmembrane helix</keyword>
<dbReference type="Proteomes" id="UP000196655">
    <property type="component" value="Unassembled WGS sequence"/>
</dbReference>
<reference evidence="7" key="1">
    <citation type="submission" date="2017-05" db="EMBL/GenBank/DDBJ databases">
        <authorList>
            <person name="Macchi M."/>
            <person name="Festa S."/>
            <person name="Coppotelli B.M."/>
            <person name="Morelli I.S."/>
        </authorList>
    </citation>
    <scope>NUCLEOTIDE SEQUENCE [LARGE SCALE GENOMIC DNA]</scope>
    <source>
        <strain evidence="7">I</strain>
    </source>
</reference>
<evidence type="ECO:0000256" key="1">
    <source>
        <dbReference type="ARBA" id="ARBA00010088"/>
    </source>
</evidence>
<dbReference type="SUPFAM" id="SSF53474">
    <property type="entry name" value="alpha/beta-Hydrolases"/>
    <property type="match status" value="1"/>
</dbReference>
<feature type="compositionally biased region" description="Basic residues" evidence="3">
    <location>
        <begin position="15"/>
        <end position="29"/>
    </location>
</feature>
<keyword evidence="2" id="KW-0378">Hydrolase</keyword>
<comment type="similarity">
    <text evidence="1">Belongs to the peptidase S33 family.</text>
</comment>
<dbReference type="PANTHER" id="PTHR43248:SF25">
    <property type="entry name" value="AB HYDROLASE-1 DOMAIN-CONTAINING PROTEIN-RELATED"/>
    <property type="match status" value="1"/>
</dbReference>
<dbReference type="Gene3D" id="3.40.50.1820">
    <property type="entry name" value="alpha/beta hydrolase"/>
    <property type="match status" value="1"/>
</dbReference>
<dbReference type="InterPro" id="IPR029058">
    <property type="entry name" value="AB_hydrolase_fold"/>
</dbReference>
<dbReference type="STRING" id="1122125.GCA_000423185_03640"/>
<dbReference type="InterPro" id="IPR051601">
    <property type="entry name" value="Serine_prot/Carboxylest_S33"/>
</dbReference>
<dbReference type="EMBL" id="NHON01000006">
    <property type="protein sequence ID" value="OWJ68273.1"/>
    <property type="molecule type" value="Genomic_DNA"/>
</dbReference>
<name>A0A211ZSN6_9PROT</name>
<evidence type="ECO:0000313" key="7">
    <source>
        <dbReference type="Proteomes" id="UP000196655"/>
    </source>
</evidence>
<evidence type="ECO:0000259" key="5">
    <source>
        <dbReference type="Pfam" id="PF00561"/>
    </source>
</evidence>
<feature type="transmembrane region" description="Helical" evidence="4">
    <location>
        <begin position="51"/>
        <end position="73"/>
    </location>
</feature>
<dbReference type="PANTHER" id="PTHR43248">
    <property type="entry name" value="2-SUCCINYL-6-HYDROXY-2,4-CYCLOHEXADIENE-1-CARBOXYLATE SYNTHASE"/>
    <property type="match status" value="1"/>
</dbReference>
<feature type="domain" description="AB hydrolase-1" evidence="5">
    <location>
        <begin position="125"/>
        <end position="495"/>
    </location>
</feature>